<proteinExistence type="predicted"/>
<evidence type="ECO:0000313" key="2">
    <source>
        <dbReference type="EMBL" id="CAH1418738.1"/>
    </source>
</evidence>
<sequence>MLISEELEDITRYGSKELFVDENDEAMKSRQIQYHDAAIDRKHSAVLDPLKRHKDGKKLFQFNRVFGPTGTQEEVFCRQEKKAKHSANGAHDSLLVHNP</sequence>
<gene>
    <name evidence="2" type="ORF">LVIROSA_LOCUS6319</name>
</gene>
<organism evidence="2 3">
    <name type="scientific">Lactuca virosa</name>
    <dbReference type="NCBI Taxonomy" id="75947"/>
    <lineage>
        <taxon>Eukaryota</taxon>
        <taxon>Viridiplantae</taxon>
        <taxon>Streptophyta</taxon>
        <taxon>Embryophyta</taxon>
        <taxon>Tracheophyta</taxon>
        <taxon>Spermatophyta</taxon>
        <taxon>Magnoliopsida</taxon>
        <taxon>eudicotyledons</taxon>
        <taxon>Gunneridae</taxon>
        <taxon>Pentapetalae</taxon>
        <taxon>asterids</taxon>
        <taxon>campanulids</taxon>
        <taxon>Asterales</taxon>
        <taxon>Asteraceae</taxon>
        <taxon>Cichorioideae</taxon>
        <taxon>Cichorieae</taxon>
        <taxon>Lactucinae</taxon>
        <taxon>Lactuca</taxon>
    </lineage>
</organism>
<name>A0AAU9MD51_9ASTR</name>
<dbReference type="EMBL" id="CAKMRJ010000113">
    <property type="protein sequence ID" value="CAH1418738.1"/>
    <property type="molecule type" value="Genomic_DNA"/>
</dbReference>
<comment type="caution">
    <text evidence="2">The sequence shown here is derived from an EMBL/GenBank/DDBJ whole genome shotgun (WGS) entry which is preliminary data.</text>
</comment>
<keyword evidence="3" id="KW-1185">Reference proteome</keyword>
<accession>A0AAU9MD51</accession>
<dbReference type="Proteomes" id="UP001157418">
    <property type="component" value="Unassembled WGS sequence"/>
</dbReference>
<evidence type="ECO:0000256" key="1">
    <source>
        <dbReference type="SAM" id="MobiDB-lite"/>
    </source>
</evidence>
<feature type="region of interest" description="Disordered" evidence="1">
    <location>
        <begin position="80"/>
        <end position="99"/>
    </location>
</feature>
<reference evidence="2 3" key="1">
    <citation type="submission" date="2022-01" db="EMBL/GenBank/DDBJ databases">
        <authorList>
            <person name="Xiong W."/>
            <person name="Schranz E."/>
        </authorList>
    </citation>
    <scope>NUCLEOTIDE SEQUENCE [LARGE SCALE GENOMIC DNA]</scope>
</reference>
<dbReference type="AlphaFoldDB" id="A0AAU9MD51"/>
<evidence type="ECO:0000313" key="3">
    <source>
        <dbReference type="Proteomes" id="UP001157418"/>
    </source>
</evidence>
<protein>
    <submittedName>
        <fullName evidence="2">Uncharacterized protein</fullName>
    </submittedName>
</protein>